<comment type="caution">
    <text evidence="1">The sequence shown here is derived from an EMBL/GenBank/DDBJ whole genome shotgun (WGS) entry which is preliminary data.</text>
</comment>
<sequence length="55" mass="6691">MDRKIRTFKEYKKEKLTEMERHELELKSEQICSLIEKIENQHSHTVSCKLKSMKP</sequence>
<organism evidence="1 2">
    <name type="scientific">Fusibacter bizertensis</name>
    <dbReference type="NCBI Taxonomy" id="1488331"/>
    <lineage>
        <taxon>Bacteria</taxon>
        <taxon>Bacillati</taxon>
        <taxon>Bacillota</taxon>
        <taxon>Clostridia</taxon>
        <taxon>Eubacteriales</taxon>
        <taxon>Eubacteriales Family XII. Incertae Sedis</taxon>
        <taxon>Fusibacter</taxon>
    </lineage>
</organism>
<dbReference type="RefSeq" id="WP_281095148.1">
    <property type="nucleotide sequence ID" value="NZ_JARYZI010000010.1"/>
</dbReference>
<evidence type="ECO:0000313" key="2">
    <source>
        <dbReference type="Proteomes" id="UP001158045"/>
    </source>
</evidence>
<dbReference type="Proteomes" id="UP001158045">
    <property type="component" value="Unassembled WGS sequence"/>
</dbReference>
<dbReference type="EMBL" id="JARYZI010000010">
    <property type="protein sequence ID" value="MDH8679255.1"/>
    <property type="molecule type" value="Genomic_DNA"/>
</dbReference>
<name>A0ABT6NFX0_9FIRM</name>
<keyword evidence="2" id="KW-1185">Reference proteome</keyword>
<protein>
    <recommendedName>
        <fullName evidence="3">FbpB family small basic protein</fullName>
    </recommendedName>
</protein>
<proteinExistence type="predicted"/>
<gene>
    <name evidence="1" type="ORF">QE109_13945</name>
</gene>
<evidence type="ECO:0008006" key="3">
    <source>
        <dbReference type="Google" id="ProtNLM"/>
    </source>
</evidence>
<reference evidence="1 2" key="1">
    <citation type="submission" date="2023-04" db="EMBL/GenBank/DDBJ databases">
        <title>Fusibacter bizertensis strain WBS, isolated from littoral bottom sediments of the Arctic seas - biochemical and genomic analysis.</title>
        <authorList>
            <person name="Brioukhanov A.L."/>
        </authorList>
    </citation>
    <scope>NUCLEOTIDE SEQUENCE [LARGE SCALE GENOMIC DNA]</scope>
    <source>
        <strain evidence="1 2">WBS</strain>
    </source>
</reference>
<evidence type="ECO:0000313" key="1">
    <source>
        <dbReference type="EMBL" id="MDH8679255.1"/>
    </source>
</evidence>
<accession>A0ABT6NFX0</accession>